<protein>
    <recommendedName>
        <fullName evidence="4">Short-chain dehydrogenase</fullName>
    </recommendedName>
</protein>
<gene>
    <name evidence="2" type="ORF">BG844_31970</name>
</gene>
<dbReference type="AlphaFoldDB" id="A0A1K0GMS2"/>
<dbReference type="SUPFAM" id="SSF51735">
    <property type="entry name" value="NAD(P)-binding Rossmann-fold domains"/>
    <property type="match status" value="1"/>
</dbReference>
<comment type="caution">
    <text evidence="2">The sequence shown here is derived from an EMBL/GenBank/DDBJ whole genome shotgun (WGS) entry which is preliminary data.</text>
</comment>
<dbReference type="RefSeq" id="WP_071809083.1">
    <property type="nucleotide sequence ID" value="NZ_MEIA01000476.1"/>
</dbReference>
<evidence type="ECO:0000256" key="1">
    <source>
        <dbReference type="ARBA" id="ARBA00023002"/>
    </source>
</evidence>
<dbReference type="Gene3D" id="3.40.50.720">
    <property type="entry name" value="NAD(P)-binding Rossmann-like Domain"/>
    <property type="match status" value="1"/>
</dbReference>
<dbReference type="Pfam" id="PF00106">
    <property type="entry name" value="adh_short"/>
    <property type="match status" value="1"/>
</dbReference>
<evidence type="ECO:0000313" key="2">
    <source>
        <dbReference type="EMBL" id="OJF10499.1"/>
    </source>
</evidence>
<dbReference type="PANTHER" id="PTHR43157">
    <property type="entry name" value="PHOSPHATIDYLINOSITOL-GLYCAN BIOSYNTHESIS CLASS F PROTEIN-RELATED"/>
    <property type="match status" value="1"/>
</dbReference>
<accession>A0A1K0GMS2</accession>
<dbReference type="InterPro" id="IPR036291">
    <property type="entry name" value="NAD(P)-bd_dom_sf"/>
</dbReference>
<dbReference type="InterPro" id="IPR002347">
    <property type="entry name" value="SDR_fam"/>
</dbReference>
<keyword evidence="1" id="KW-0560">Oxidoreductase</keyword>
<evidence type="ECO:0008006" key="4">
    <source>
        <dbReference type="Google" id="ProtNLM"/>
    </source>
</evidence>
<dbReference type="Proteomes" id="UP000182486">
    <property type="component" value="Unassembled WGS sequence"/>
</dbReference>
<evidence type="ECO:0000313" key="3">
    <source>
        <dbReference type="Proteomes" id="UP000182486"/>
    </source>
</evidence>
<organism evidence="2 3">
    <name type="scientific">Couchioplanes caeruleus subsp. caeruleus</name>
    <dbReference type="NCBI Taxonomy" id="56427"/>
    <lineage>
        <taxon>Bacteria</taxon>
        <taxon>Bacillati</taxon>
        <taxon>Actinomycetota</taxon>
        <taxon>Actinomycetes</taxon>
        <taxon>Micromonosporales</taxon>
        <taxon>Micromonosporaceae</taxon>
        <taxon>Couchioplanes</taxon>
    </lineage>
</organism>
<name>A0A1K0GMS2_9ACTN</name>
<dbReference type="EMBL" id="MEIA01000476">
    <property type="protein sequence ID" value="OJF10499.1"/>
    <property type="molecule type" value="Genomic_DNA"/>
</dbReference>
<reference evidence="2 3" key="1">
    <citation type="submission" date="2016-09" db="EMBL/GenBank/DDBJ databases">
        <title>Couchioplanes caeruleus draft genome sequence.</title>
        <authorList>
            <person name="Sheehan J."/>
            <person name="Caffrey P."/>
        </authorList>
    </citation>
    <scope>NUCLEOTIDE SEQUENCE [LARGE SCALE GENOMIC DNA]</scope>
    <source>
        <strain evidence="2 3">DSM 43634</strain>
    </source>
</reference>
<dbReference type="PANTHER" id="PTHR43157:SF31">
    <property type="entry name" value="PHOSPHATIDYLINOSITOL-GLYCAN BIOSYNTHESIS CLASS F PROTEIN"/>
    <property type="match status" value="1"/>
</dbReference>
<proteinExistence type="predicted"/>
<keyword evidence="3" id="KW-1185">Reference proteome</keyword>
<dbReference type="GO" id="GO:0016491">
    <property type="term" value="F:oxidoreductase activity"/>
    <property type="evidence" value="ECO:0007669"/>
    <property type="project" value="UniProtKB-KW"/>
</dbReference>
<sequence length="273" mass="29781">MVITGASSGIGLATAVELARGGDELVLLGRDAERLRHAVEAVREVSKRTPAAYRADFALLDEVYEVGTRLAAERERVHVLINNAGQLAAVRRPTADGFDPTMQTNHLAGFLLTHLLLDRLRETADTDGPARVITTGSAAESWGTLDVRRPGRRQLSRWLAYGASKQANLLFTVAAARRWSPYGIVPTCFFPGLIRSRFGRRSALFSLVGVVPVLFRTPARGAETLIWLAREAEGLVPGGYFAWKRPFGATSRSTDPERAERLWESSLAATGLT</sequence>